<evidence type="ECO:0000256" key="2">
    <source>
        <dbReference type="SAM" id="MobiDB-lite"/>
    </source>
</evidence>
<dbReference type="KEGG" id="adu:107470625"/>
<keyword evidence="1" id="KW-0863">Zinc-finger</keyword>
<evidence type="ECO:0000313" key="5">
    <source>
        <dbReference type="RefSeq" id="XP_015945514.1"/>
    </source>
</evidence>
<evidence type="ECO:0000256" key="1">
    <source>
        <dbReference type="PROSITE-ProRule" id="PRU00047"/>
    </source>
</evidence>
<accession>A0A6P4BY77</accession>
<feature type="domain" description="CCHC-type" evidence="3">
    <location>
        <begin position="155"/>
        <end position="170"/>
    </location>
</feature>
<evidence type="ECO:0000313" key="4">
    <source>
        <dbReference type="Proteomes" id="UP000515211"/>
    </source>
</evidence>
<dbReference type="InterPro" id="IPR032567">
    <property type="entry name" value="RTL1-rel"/>
</dbReference>
<dbReference type="PANTHER" id="PTHR15503:SF45">
    <property type="entry name" value="RNA-DIRECTED DNA POLYMERASE HOMOLOG"/>
    <property type="match status" value="1"/>
</dbReference>
<dbReference type="GeneID" id="107470625"/>
<dbReference type="GO" id="GO:0008270">
    <property type="term" value="F:zinc ion binding"/>
    <property type="evidence" value="ECO:0007669"/>
    <property type="project" value="UniProtKB-KW"/>
</dbReference>
<dbReference type="GO" id="GO:0003676">
    <property type="term" value="F:nucleic acid binding"/>
    <property type="evidence" value="ECO:0007669"/>
    <property type="project" value="InterPro"/>
</dbReference>
<dbReference type="SUPFAM" id="SSF50630">
    <property type="entry name" value="Acid proteases"/>
    <property type="match status" value="1"/>
</dbReference>
<dbReference type="Proteomes" id="UP000515211">
    <property type="component" value="Chromosome 10"/>
</dbReference>
<name>A0A6P4BY77_ARADU</name>
<dbReference type="Pfam" id="PF00098">
    <property type="entry name" value="zf-CCHC"/>
    <property type="match status" value="1"/>
</dbReference>
<reference evidence="4" key="1">
    <citation type="journal article" date="2016" name="Nat. Genet.">
        <title>The genome sequences of Arachis duranensis and Arachis ipaensis, the diploid ancestors of cultivated peanut.</title>
        <authorList>
            <person name="Bertioli D.J."/>
            <person name="Cannon S.B."/>
            <person name="Froenicke L."/>
            <person name="Huang G."/>
            <person name="Farmer A.D."/>
            <person name="Cannon E.K."/>
            <person name="Liu X."/>
            <person name="Gao D."/>
            <person name="Clevenger J."/>
            <person name="Dash S."/>
            <person name="Ren L."/>
            <person name="Moretzsohn M.C."/>
            <person name="Shirasawa K."/>
            <person name="Huang W."/>
            <person name="Vidigal B."/>
            <person name="Abernathy B."/>
            <person name="Chu Y."/>
            <person name="Niederhuth C.E."/>
            <person name="Umale P."/>
            <person name="Araujo A.C."/>
            <person name="Kozik A."/>
            <person name="Kim K.D."/>
            <person name="Burow M.D."/>
            <person name="Varshney R.K."/>
            <person name="Wang X."/>
            <person name="Zhang X."/>
            <person name="Barkley N."/>
            <person name="Guimaraes P.M."/>
            <person name="Isobe S."/>
            <person name="Guo B."/>
            <person name="Liao B."/>
            <person name="Stalker H.T."/>
            <person name="Schmitz R.J."/>
            <person name="Scheffler B.E."/>
            <person name="Leal-Bertioli S.C."/>
            <person name="Xun X."/>
            <person name="Jackson S.A."/>
            <person name="Michelmore R."/>
            <person name="Ozias-Akins P."/>
        </authorList>
    </citation>
    <scope>NUCLEOTIDE SEQUENCE [LARGE SCALE GENOMIC DNA]</scope>
    <source>
        <strain evidence="4">cv. V14167</strain>
    </source>
</reference>
<keyword evidence="4" id="KW-1185">Reference proteome</keyword>
<feature type="compositionally biased region" description="Polar residues" evidence="2">
    <location>
        <begin position="119"/>
        <end position="133"/>
    </location>
</feature>
<dbReference type="RefSeq" id="XP_015945514.1">
    <property type="nucleotide sequence ID" value="XM_016090028.1"/>
</dbReference>
<proteinExistence type="predicted"/>
<keyword evidence="1" id="KW-0862">Zinc</keyword>
<organism evidence="4 5">
    <name type="scientific">Arachis duranensis</name>
    <name type="common">Wild peanut</name>
    <dbReference type="NCBI Taxonomy" id="130453"/>
    <lineage>
        <taxon>Eukaryota</taxon>
        <taxon>Viridiplantae</taxon>
        <taxon>Streptophyta</taxon>
        <taxon>Embryophyta</taxon>
        <taxon>Tracheophyta</taxon>
        <taxon>Spermatophyta</taxon>
        <taxon>Magnoliopsida</taxon>
        <taxon>eudicotyledons</taxon>
        <taxon>Gunneridae</taxon>
        <taxon>Pentapetalae</taxon>
        <taxon>rosids</taxon>
        <taxon>fabids</taxon>
        <taxon>Fabales</taxon>
        <taxon>Fabaceae</taxon>
        <taxon>Papilionoideae</taxon>
        <taxon>50 kb inversion clade</taxon>
        <taxon>dalbergioids sensu lato</taxon>
        <taxon>Dalbergieae</taxon>
        <taxon>Pterocarpus clade</taxon>
        <taxon>Arachis</taxon>
    </lineage>
</organism>
<reference evidence="5" key="2">
    <citation type="submission" date="2025-08" db="UniProtKB">
        <authorList>
            <consortium name="RefSeq"/>
        </authorList>
    </citation>
    <scope>IDENTIFICATION</scope>
    <source>
        <tissue evidence="5">Whole plant</tissue>
    </source>
</reference>
<dbReference type="CDD" id="cd00303">
    <property type="entry name" value="retropepsin_like"/>
    <property type="match status" value="1"/>
</dbReference>
<dbReference type="Gene3D" id="4.10.60.10">
    <property type="entry name" value="Zinc finger, CCHC-type"/>
    <property type="match status" value="1"/>
</dbReference>
<feature type="compositionally biased region" description="Low complexity" evidence="2">
    <location>
        <begin position="101"/>
        <end position="118"/>
    </location>
</feature>
<dbReference type="PANTHER" id="PTHR15503">
    <property type="entry name" value="LDOC1 RELATED"/>
    <property type="match status" value="1"/>
</dbReference>
<dbReference type="Pfam" id="PF08284">
    <property type="entry name" value="RVP_2"/>
    <property type="match status" value="1"/>
</dbReference>
<dbReference type="SUPFAM" id="SSF57756">
    <property type="entry name" value="Retrovirus zinc finger-like domains"/>
    <property type="match status" value="1"/>
</dbReference>
<dbReference type="InterPro" id="IPR001878">
    <property type="entry name" value="Znf_CCHC"/>
</dbReference>
<feature type="region of interest" description="Disordered" evidence="2">
    <location>
        <begin position="99"/>
        <end position="133"/>
    </location>
</feature>
<evidence type="ECO:0000259" key="3">
    <source>
        <dbReference type="PROSITE" id="PS50158"/>
    </source>
</evidence>
<dbReference type="AlphaFoldDB" id="A0A6P4BY77"/>
<dbReference type="InterPro" id="IPR021109">
    <property type="entry name" value="Peptidase_aspartic_dom_sf"/>
</dbReference>
<gene>
    <name evidence="5" type="primary">LOC107470625</name>
</gene>
<dbReference type="InterPro" id="IPR036875">
    <property type="entry name" value="Znf_CCHC_sf"/>
</dbReference>
<dbReference type="Gene3D" id="2.40.70.10">
    <property type="entry name" value="Acid Proteases"/>
    <property type="match status" value="1"/>
</dbReference>
<sequence>MTITEYTSKFEELRRFSRICQRAPEDFAEWKCIKYEGGLQSDIQSFVAPMEIRVFSELVNKSRVAEDCVRRAAAEKGSMRMPFQRTTGRNFAPRGRQFKHGGFFPQNNQGQGNFRRPNTNANQGRRQGKQPQQDVSCHRCGKYHFGPYRFGTGVCYSCGQPGHLANSCPEKKRYETGRVQQPKRVYTTSSVGAEGSETLIRGNCEMAGKTLNALFDSGATYSFIAFEKADELGLKIVVMGYDLNVYNATHEAMVTRLGCPQVPFRIQRRDFTHNLICLPMTGLDLILGLDWLSKNHVILDYSAKTMCFMPKDTEGPVVVNNYYLNSMIVNCSEAECQGILLLSAGVSGDVQRLEQIPVVC</sequence>
<dbReference type="PROSITE" id="PS50158">
    <property type="entry name" value="ZF_CCHC"/>
    <property type="match status" value="1"/>
</dbReference>
<dbReference type="SMART" id="SM00343">
    <property type="entry name" value="ZnF_C2HC"/>
    <property type="match status" value="1"/>
</dbReference>
<keyword evidence="1" id="KW-0479">Metal-binding</keyword>
<protein>
    <submittedName>
        <fullName evidence="5">Uncharacterized protein LOC107470625</fullName>
    </submittedName>
</protein>